<feature type="compositionally biased region" description="Low complexity" evidence="1">
    <location>
        <begin position="75"/>
        <end position="100"/>
    </location>
</feature>
<sequence>MDALKALESLVTKSASSGQHSRLRASLPSLDALDSGPWTDPHAAREPRIIPMHDDDYGELNTDEAQNESQGRGGSRSSASEGETQTSRQVTSSLQQQSVQEEAQKDFSSSASFSSFSSGMGESVDTESEGTETVVRVEDDYDNRKREMKQCLEFADLVKDSGRKGDSLVGVWRETCRGPAESPAATSTFKAMCQDLADVVAPFAKEETYSPEEICKAVMKFFWQETAPYTGKSRVAEAD</sequence>
<evidence type="ECO:0000256" key="1">
    <source>
        <dbReference type="SAM" id="MobiDB-lite"/>
    </source>
</evidence>
<reference evidence="2" key="1">
    <citation type="submission" date="2014-11" db="EMBL/GenBank/DDBJ databases">
        <authorList>
            <person name="Otto D Thomas"/>
            <person name="Naeem Raeece"/>
        </authorList>
    </citation>
    <scope>NUCLEOTIDE SEQUENCE</scope>
</reference>
<proteinExistence type="predicted"/>
<evidence type="ECO:0000313" key="2">
    <source>
        <dbReference type="EMBL" id="CEM52276.1"/>
    </source>
</evidence>
<gene>
    <name evidence="2" type="ORF">Cvel_11192</name>
</gene>
<organism evidence="2">
    <name type="scientific">Chromera velia CCMP2878</name>
    <dbReference type="NCBI Taxonomy" id="1169474"/>
    <lineage>
        <taxon>Eukaryota</taxon>
        <taxon>Sar</taxon>
        <taxon>Alveolata</taxon>
        <taxon>Colpodellida</taxon>
        <taxon>Chromeraceae</taxon>
        <taxon>Chromera</taxon>
    </lineage>
</organism>
<dbReference type="VEuPathDB" id="CryptoDB:Cvel_11192"/>
<feature type="compositionally biased region" description="Basic and acidic residues" evidence="1">
    <location>
        <begin position="42"/>
        <end position="55"/>
    </location>
</feature>
<feature type="region of interest" description="Disordered" evidence="1">
    <location>
        <begin position="1"/>
        <end position="138"/>
    </location>
</feature>
<dbReference type="AlphaFoldDB" id="A0A0G4I5I9"/>
<dbReference type="EMBL" id="CDMZ01005202">
    <property type="protein sequence ID" value="CEM52276.1"/>
    <property type="molecule type" value="Genomic_DNA"/>
</dbReference>
<name>A0A0G4I5I9_9ALVE</name>
<feature type="compositionally biased region" description="Acidic residues" evidence="1">
    <location>
        <begin position="56"/>
        <end position="66"/>
    </location>
</feature>
<protein>
    <submittedName>
        <fullName evidence="2">Uncharacterized protein</fullName>
    </submittedName>
</protein>
<accession>A0A0G4I5I9</accession>
<feature type="compositionally biased region" description="Low complexity" evidence="1">
    <location>
        <begin position="107"/>
        <end position="118"/>
    </location>
</feature>
<feature type="compositionally biased region" description="Polar residues" evidence="1">
    <location>
        <begin position="11"/>
        <end position="20"/>
    </location>
</feature>